<reference evidence="2 3" key="1">
    <citation type="submission" date="2023-12" db="EMBL/GenBank/DDBJ databases">
        <title>Whole-genome sequencing of halo(alkali)philic microorganisms from hypersaline lakes.</title>
        <authorList>
            <person name="Sorokin D.Y."/>
            <person name="Merkel A.Y."/>
            <person name="Messina E."/>
            <person name="Yakimov M."/>
        </authorList>
    </citation>
    <scope>NUCLEOTIDE SEQUENCE [LARGE SCALE GENOMIC DNA]</scope>
    <source>
        <strain evidence="2 3">AB-CW1</strain>
    </source>
</reference>
<feature type="domain" description="Lcl C-terminal" evidence="1">
    <location>
        <begin position="194"/>
        <end position="334"/>
    </location>
</feature>
<dbReference type="Proteomes" id="UP001302316">
    <property type="component" value="Unassembled WGS sequence"/>
</dbReference>
<dbReference type="RefSeq" id="WP_346052678.1">
    <property type="nucleotide sequence ID" value="NZ_JAYGII010000033.1"/>
</dbReference>
<sequence length="561" mass="62930">MNIRWVLLLAASLLVGCGNQEPLDKPTDLEVETGDREIRLNWTLSEEAARYRVHLLTERDQALDDALDILTTDQPPVRLNELKNEQDYYLAVVAERWMRPDSEAARIGARPEGTFTPLGGLNDTGLQQCYDGEADAMVECTVEDWPGQDAEFGRDRLAAKGELDKHDSGHAGFDFTKIAANGATLPADAEEWRCVRDNVTGLMWEVKTADPEDWYADDDDIHALRHRWTWYNPDERVNAGRPGRRRASLGSCPLEYCSTDDLTAAVNEKGLCGYNDWRLPTVREWLSINSFRPSPVIRDWSSTFIDTEYFPSQRHRATDPFFWSANAFVNPLLNMEPGEEAESSGLAWNNLVAAGLQAPQGSGLSSHVKLVRHVDEQDRYIDETIPPVEPRGEQKCVDNVSRSNLPDDLMPMPDGTVIHAEYGLMWMRCSIGQEWDGETCVGAPTTLDIQSALLEAAESGHAGYDDWRVPNIKELDTLTERSCAHPAIDLNIFPNTPRKSHAISATAVDWGAGSSRQENRDPAFFGITQDQGIVREIPVDLDNLRNHLPQETHVRLVRDLD</sequence>
<accession>A0AAP6JG10</accession>
<dbReference type="InterPro" id="IPR013783">
    <property type="entry name" value="Ig-like_fold"/>
</dbReference>
<proteinExistence type="predicted"/>
<protein>
    <submittedName>
        <fullName evidence="2">DUF1566 domain-containing protein</fullName>
    </submittedName>
</protein>
<dbReference type="PROSITE" id="PS51257">
    <property type="entry name" value="PROKAR_LIPOPROTEIN"/>
    <property type="match status" value="1"/>
</dbReference>
<dbReference type="Pfam" id="PF07603">
    <property type="entry name" value="Lcl_C"/>
    <property type="match status" value="2"/>
</dbReference>
<comment type="caution">
    <text evidence="2">The sequence shown here is derived from an EMBL/GenBank/DDBJ whole genome shotgun (WGS) entry which is preliminary data.</text>
</comment>
<dbReference type="PANTHER" id="PTHR35812">
    <property type="entry name" value="LIPOPROTEIN"/>
    <property type="match status" value="1"/>
</dbReference>
<dbReference type="PANTHER" id="PTHR35812:SF1">
    <property type="entry name" value="LIPOPROTEIN"/>
    <property type="match status" value="1"/>
</dbReference>
<dbReference type="EMBL" id="JAYGII010000033">
    <property type="protein sequence ID" value="MEA5446446.1"/>
    <property type="molecule type" value="Genomic_DNA"/>
</dbReference>
<dbReference type="InterPro" id="IPR011460">
    <property type="entry name" value="Lcl_C"/>
</dbReference>
<dbReference type="Gene3D" id="2.60.40.10">
    <property type="entry name" value="Immunoglobulins"/>
    <property type="match status" value="1"/>
</dbReference>
<evidence type="ECO:0000313" key="2">
    <source>
        <dbReference type="EMBL" id="MEA5446446.1"/>
    </source>
</evidence>
<evidence type="ECO:0000259" key="1">
    <source>
        <dbReference type="Pfam" id="PF07603"/>
    </source>
</evidence>
<feature type="domain" description="Lcl C-terminal" evidence="1">
    <location>
        <begin position="415"/>
        <end position="507"/>
    </location>
</feature>
<gene>
    <name evidence="2" type="ORF">VCB98_11505</name>
</gene>
<dbReference type="AlphaFoldDB" id="A0AAP6JG10"/>
<keyword evidence="3" id="KW-1185">Reference proteome</keyword>
<evidence type="ECO:0000313" key="3">
    <source>
        <dbReference type="Proteomes" id="UP001302316"/>
    </source>
</evidence>
<organism evidence="2 3">
    <name type="scientific">Natronospira elongata</name>
    <dbReference type="NCBI Taxonomy" id="3110268"/>
    <lineage>
        <taxon>Bacteria</taxon>
        <taxon>Pseudomonadati</taxon>
        <taxon>Pseudomonadota</taxon>
        <taxon>Gammaproteobacteria</taxon>
        <taxon>Natronospirales</taxon>
        <taxon>Natronospiraceae</taxon>
        <taxon>Natronospira</taxon>
    </lineage>
</organism>
<name>A0AAP6JG10_9GAMM</name>